<dbReference type="PROSITE" id="PS50995">
    <property type="entry name" value="HTH_MARR_2"/>
    <property type="match status" value="1"/>
</dbReference>
<dbReference type="Pfam" id="PF12802">
    <property type="entry name" value="MarR_2"/>
    <property type="match status" value="1"/>
</dbReference>
<dbReference type="Gene3D" id="1.10.10.10">
    <property type="entry name" value="Winged helix-like DNA-binding domain superfamily/Winged helix DNA-binding domain"/>
    <property type="match status" value="1"/>
</dbReference>
<protein>
    <submittedName>
        <fullName evidence="2">MarR family transcriptional regulator</fullName>
    </submittedName>
</protein>
<dbReference type="InterPro" id="IPR000835">
    <property type="entry name" value="HTH_MarR-typ"/>
</dbReference>
<proteinExistence type="predicted"/>
<reference evidence="2 3" key="1">
    <citation type="submission" date="2024-05" db="EMBL/GenBank/DDBJ databases">
        <authorList>
            <person name="Liu Q."/>
            <person name="Xin Y.-H."/>
        </authorList>
    </citation>
    <scope>NUCLEOTIDE SEQUENCE [LARGE SCALE GENOMIC DNA]</scope>
    <source>
        <strain evidence="2 3">CGMCC 1.10181</strain>
    </source>
</reference>
<dbReference type="SMART" id="SM00347">
    <property type="entry name" value="HTH_MARR"/>
    <property type="match status" value="1"/>
</dbReference>
<accession>A0ABU9XYC0</accession>
<organism evidence="2 3">
    <name type="scientific">Sphingomonas oligophenolica</name>
    <dbReference type="NCBI Taxonomy" id="301154"/>
    <lineage>
        <taxon>Bacteria</taxon>
        <taxon>Pseudomonadati</taxon>
        <taxon>Pseudomonadota</taxon>
        <taxon>Alphaproteobacteria</taxon>
        <taxon>Sphingomonadales</taxon>
        <taxon>Sphingomonadaceae</taxon>
        <taxon>Sphingomonas</taxon>
    </lineage>
</organism>
<dbReference type="EMBL" id="JBDIME010000002">
    <property type="protein sequence ID" value="MEN2788534.1"/>
    <property type="molecule type" value="Genomic_DNA"/>
</dbReference>
<sequence>MTPPEPPDLSISDPLGAMLGFQLRRASVAVMMALAEELATLGLNPGEASLLLFIGANEGVTQSDIGRAMRAQPANLQPLVHKLWQAGALDRVAGKGRAIALSLSDEGRVLCEKVSRAFARNEARITRRVPAERRAEMIELLRLICMDACRPGGRETE</sequence>
<evidence type="ECO:0000313" key="3">
    <source>
        <dbReference type="Proteomes" id="UP001419910"/>
    </source>
</evidence>
<dbReference type="InterPro" id="IPR039422">
    <property type="entry name" value="MarR/SlyA-like"/>
</dbReference>
<keyword evidence="3" id="KW-1185">Reference proteome</keyword>
<dbReference type="SUPFAM" id="SSF46785">
    <property type="entry name" value="Winged helix' DNA-binding domain"/>
    <property type="match status" value="1"/>
</dbReference>
<dbReference type="InterPro" id="IPR036390">
    <property type="entry name" value="WH_DNA-bd_sf"/>
</dbReference>
<dbReference type="InterPro" id="IPR036388">
    <property type="entry name" value="WH-like_DNA-bd_sf"/>
</dbReference>
<evidence type="ECO:0000313" key="2">
    <source>
        <dbReference type="EMBL" id="MEN2788534.1"/>
    </source>
</evidence>
<dbReference type="PANTHER" id="PTHR33164:SF43">
    <property type="entry name" value="HTH-TYPE TRANSCRIPTIONAL REPRESSOR YETL"/>
    <property type="match status" value="1"/>
</dbReference>
<name>A0ABU9XYC0_9SPHN</name>
<dbReference type="PANTHER" id="PTHR33164">
    <property type="entry name" value="TRANSCRIPTIONAL REGULATOR, MARR FAMILY"/>
    <property type="match status" value="1"/>
</dbReference>
<dbReference type="RefSeq" id="WP_343890541.1">
    <property type="nucleotide sequence ID" value="NZ_BAAAEH010000035.1"/>
</dbReference>
<comment type="caution">
    <text evidence="2">The sequence shown here is derived from an EMBL/GenBank/DDBJ whole genome shotgun (WGS) entry which is preliminary data.</text>
</comment>
<feature type="domain" description="HTH marR-type" evidence="1">
    <location>
        <begin position="16"/>
        <end position="146"/>
    </location>
</feature>
<dbReference type="Proteomes" id="UP001419910">
    <property type="component" value="Unassembled WGS sequence"/>
</dbReference>
<evidence type="ECO:0000259" key="1">
    <source>
        <dbReference type="PROSITE" id="PS50995"/>
    </source>
</evidence>
<gene>
    <name evidence="2" type="ORF">ABC974_02765</name>
</gene>